<proteinExistence type="predicted"/>
<dbReference type="RefSeq" id="WP_187708566.1">
    <property type="nucleotide sequence ID" value="NZ_CP060782.1"/>
</dbReference>
<keyword evidence="2" id="KW-0223">Dioxygenase</keyword>
<dbReference type="Gene3D" id="2.60.120.590">
    <property type="entry name" value="Alpha-ketoglutarate-dependent dioxygenase AlkB-like"/>
    <property type="match status" value="1"/>
</dbReference>
<dbReference type="InterPro" id="IPR032857">
    <property type="entry name" value="ALKBH4"/>
</dbReference>
<dbReference type="Pfam" id="PF13532">
    <property type="entry name" value="2OG-FeII_Oxy_2"/>
    <property type="match status" value="1"/>
</dbReference>
<protein>
    <submittedName>
        <fullName evidence="2">Alpha-ketoglutarate-dependent dioxygenase AlkB</fullName>
    </submittedName>
</protein>
<evidence type="ECO:0000313" key="2">
    <source>
        <dbReference type="EMBL" id="QNP45611.1"/>
    </source>
</evidence>
<evidence type="ECO:0000259" key="1">
    <source>
        <dbReference type="PROSITE" id="PS51471"/>
    </source>
</evidence>
<evidence type="ECO:0000313" key="3">
    <source>
        <dbReference type="Proteomes" id="UP000516105"/>
    </source>
</evidence>
<organism evidence="2 3">
    <name type="scientific">Sphingomonas sediminicola</name>
    <dbReference type="NCBI Taxonomy" id="386874"/>
    <lineage>
        <taxon>Bacteria</taxon>
        <taxon>Pseudomonadati</taxon>
        <taxon>Pseudomonadota</taxon>
        <taxon>Alphaproteobacteria</taxon>
        <taxon>Sphingomonadales</taxon>
        <taxon>Sphingomonadaceae</taxon>
        <taxon>Sphingomonas</taxon>
    </lineage>
</organism>
<dbReference type="PANTHER" id="PTHR12463">
    <property type="entry name" value="OXYGENASE-RELATED"/>
    <property type="match status" value="1"/>
</dbReference>
<dbReference type="SUPFAM" id="SSF51197">
    <property type="entry name" value="Clavaminate synthase-like"/>
    <property type="match status" value="1"/>
</dbReference>
<dbReference type="PANTHER" id="PTHR12463:SF1">
    <property type="entry name" value="2-OXOGLUTARATE AND FE-DEPENDENT OXYGENASE FAMILY PROTEIN"/>
    <property type="match status" value="1"/>
</dbReference>
<dbReference type="Proteomes" id="UP000516105">
    <property type="component" value="Chromosome"/>
</dbReference>
<reference evidence="2 3" key="1">
    <citation type="submission" date="2020-08" db="EMBL/GenBank/DDBJ databases">
        <title>Genome sequence of Sphingomonas sediminicola KACC 15039T.</title>
        <authorList>
            <person name="Hyun D.-W."/>
            <person name="Bae J.-W."/>
        </authorList>
    </citation>
    <scope>NUCLEOTIDE SEQUENCE [LARGE SCALE GENOMIC DNA]</scope>
    <source>
        <strain evidence="2 3">KACC 15039</strain>
    </source>
</reference>
<dbReference type="GO" id="GO:0051213">
    <property type="term" value="F:dioxygenase activity"/>
    <property type="evidence" value="ECO:0007669"/>
    <property type="project" value="UniProtKB-KW"/>
</dbReference>
<dbReference type="InterPro" id="IPR037151">
    <property type="entry name" value="AlkB-like_sf"/>
</dbReference>
<gene>
    <name evidence="2" type="ORF">H9L14_13930</name>
</gene>
<feature type="domain" description="Fe2OG dioxygenase" evidence="1">
    <location>
        <begin position="90"/>
        <end position="181"/>
    </location>
</feature>
<dbReference type="InterPro" id="IPR027450">
    <property type="entry name" value="AlkB-like"/>
</dbReference>
<name>A0ABX6T6W2_9SPHN</name>
<keyword evidence="2" id="KW-0560">Oxidoreductase</keyword>
<keyword evidence="3" id="KW-1185">Reference proteome</keyword>
<accession>A0ABX6T6W2</accession>
<sequence length="195" mass="22483">MQTDLFAEPLIAGMDYREEFISRDEERELLVQLEAMDLAPFRFQGWTGNRKTQSYGWRYDFDDASFQPAEPIPTWLEPLRDKAALLAGSEIAHALVARYDAGAGIGWHKDRSVFDRVVGISLNTPAVLRFRQRAETGFRRFNLPVEPRSAYLLSGEARYDWEHRIVPGDRLRFSVTFRTLSDLGRRKAAELQRSS</sequence>
<dbReference type="InterPro" id="IPR005123">
    <property type="entry name" value="Oxoglu/Fe-dep_dioxygenase_dom"/>
</dbReference>
<dbReference type="EMBL" id="CP060782">
    <property type="protein sequence ID" value="QNP45611.1"/>
    <property type="molecule type" value="Genomic_DNA"/>
</dbReference>
<dbReference type="PROSITE" id="PS51471">
    <property type="entry name" value="FE2OG_OXY"/>
    <property type="match status" value="1"/>
</dbReference>